<protein>
    <submittedName>
        <fullName evidence="3">2-C-methyl-D-erythritol 4-phosphate cytidylyltransferase</fullName>
        <ecNumber evidence="3">2.7.7.60</ecNumber>
    </submittedName>
</protein>
<dbReference type="SUPFAM" id="SSF53448">
    <property type="entry name" value="Nucleotide-diphospho-sugar transferases"/>
    <property type="match status" value="1"/>
</dbReference>
<dbReference type="InterPro" id="IPR018294">
    <property type="entry name" value="ISPD_synthase_CS"/>
</dbReference>
<dbReference type="AlphaFoldDB" id="A0A7W8HAD5"/>
<dbReference type="GO" id="GO:0005829">
    <property type="term" value="C:cytosol"/>
    <property type="evidence" value="ECO:0007669"/>
    <property type="project" value="TreeGrafter"/>
</dbReference>
<dbReference type="PANTHER" id="PTHR43015">
    <property type="entry name" value="D-RIBITOL-5-PHOSPHATE CYTIDYLYLTRANSFERASE"/>
    <property type="match status" value="1"/>
</dbReference>
<keyword evidence="1 3" id="KW-0808">Transferase</keyword>
<organism evidence="3 4">
    <name type="scientific">Catenibacillus scindens</name>
    <dbReference type="NCBI Taxonomy" id="673271"/>
    <lineage>
        <taxon>Bacteria</taxon>
        <taxon>Bacillati</taxon>
        <taxon>Bacillota</taxon>
        <taxon>Clostridia</taxon>
        <taxon>Lachnospirales</taxon>
        <taxon>Lachnospiraceae</taxon>
        <taxon>Catenibacillus</taxon>
    </lineage>
</organism>
<comment type="caution">
    <text evidence="3">The sequence shown here is derived from an EMBL/GenBank/DDBJ whole genome shotgun (WGS) entry which is preliminary data.</text>
</comment>
<keyword evidence="4" id="KW-1185">Reference proteome</keyword>
<dbReference type="Pfam" id="PF01128">
    <property type="entry name" value="IspD"/>
    <property type="match status" value="1"/>
</dbReference>
<dbReference type="CDD" id="cd02516">
    <property type="entry name" value="CDP-ME_synthetase"/>
    <property type="match status" value="1"/>
</dbReference>
<evidence type="ECO:0000256" key="2">
    <source>
        <dbReference type="ARBA" id="ARBA00022695"/>
    </source>
</evidence>
<dbReference type="EMBL" id="JACHFW010000007">
    <property type="protein sequence ID" value="MBB5264831.1"/>
    <property type="molecule type" value="Genomic_DNA"/>
</dbReference>
<dbReference type="FunFam" id="3.90.550.10:FF:000003">
    <property type="entry name" value="2-C-methyl-D-erythritol 4-phosphate cytidylyltransferase"/>
    <property type="match status" value="1"/>
</dbReference>
<dbReference type="Gene3D" id="3.90.550.10">
    <property type="entry name" value="Spore Coat Polysaccharide Biosynthesis Protein SpsA, Chain A"/>
    <property type="match status" value="1"/>
</dbReference>
<dbReference type="Proteomes" id="UP000543642">
    <property type="component" value="Unassembled WGS sequence"/>
</dbReference>
<gene>
    <name evidence="3" type="ORF">HNP82_001970</name>
</gene>
<dbReference type="RefSeq" id="WP_183773808.1">
    <property type="nucleotide sequence ID" value="NZ_CAWVEG010000029.1"/>
</dbReference>
<evidence type="ECO:0000313" key="3">
    <source>
        <dbReference type="EMBL" id="MBB5264831.1"/>
    </source>
</evidence>
<sequence length="254" mass="28178">MSKNIAIIFAGGSGARMGAGVPKQFLEVNGMPIIIHTLENFEEHPQIDEIYIACKEEYIRKLKRMLNKFWIKKVKDIVPGGRCGQESIYHALKAASENNERDAVVLIHDGVRPCINGGLIDDVITCVKENGTAITCTPMIETPILSRGGDYVGKVLQREAVYTAQAPQAFYLGDILDAHEKIRARDPEYTGIIDSCTLMQSMGYKIAIVPGPRGNIKVTTPEDLYIFRAMIQYQETRDAFGLSSKEIAATLKKQ</sequence>
<name>A0A7W8HAD5_9FIRM</name>
<keyword evidence="2 3" id="KW-0548">Nucleotidyltransferase</keyword>
<dbReference type="PANTHER" id="PTHR43015:SF1">
    <property type="entry name" value="D-RIBITOL-5-PHOSPHATE CYTIDYLYLTRANSFERASE"/>
    <property type="match status" value="1"/>
</dbReference>
<dbReference type="PROSITE" id="PS01295">
    <property type="entry name" value="ISPD"/>
    <property type="match status" value="1"/>
</dbReference>
<dbReference type="InterPro" id="IPR029044">
    <property type="entry name" value="Nucleotide-diphossugar_trans"/>
</dbReference>
<reference evidence="3 4" key="1">
    <citation type="submission" date="2020-08" db="EMBL/GenBank/DDBJ databases">
        <title>Genomic Encyclopedia of Type Strains, Phase IV (KMG-IV): sequencing the most valuable type-strain genomes for metagenomic binning, comparative biology and taxonomic classification.</title>
        <authorList>
            <person name="Goeker M."/>
        </authorList>
    </citation>
    <scope>NUCLEOTIDE SEQUENCE [LARGE SCALE GENOMIC DNA]</scope>
    <source>
        <strain evidence="3 4">DSM 106146</strain>
    </source>
</reference>
<accession>A0A7W8HAD5</accession>
<proteinExistence type="predicted"/>
<evidence type="ECO:0000313" key="4">
    <source>
        <dbReference type="Proteomes" id="UP000543642"/>
    </source>
</evidence>
<dbReference type="GO" id="GO:0008299">
    <property type="term" value="P:isoprenoid biosynthetic process"/>
    <property type="evidence" value="ECO:0007669"/>
    <property type="project" value="InterPro"/>
</dbReference>
<dbReference type="GO" id="GO:0050518">
    <property type="term" value="F:2-C-methyl-D-erythritol 4-phosphate cytidylyltransferase activity"/>
    <property type="evidence" value="ECO:0007669"/>
    <property type="project" value="UniProtKB-EC"/>
</dbReference>
<evidence type="ECO:0000256" key="1">
    <source>
        <dbReference type="ARBA" id="ARBA00022679"/>
    </source>
</evidence>
<dbReference type="EC" id="2.7.7.60" evidence="3"/>
<dbReference type="InterPro" id="IPR034683">
    <property type="entry name" value="IspD/TarI"/>
</dbReference>